<dbReference type="EMBL" id="CP144545">
    <property type="protein sequence ID" value="WVW84579.1"/>
    <property type="molecule type" value="Genomic_DNA"/>
</dbReference>
<reference evidence="1" key="1">
    <citation type="submission" date="2013-07" db="EMBL/GenBank/DDBJ databases">
        <title>The Genome Sequence of Cryptococcus bestiolae CBS10118.</title>
        <authorList>
            <consortium name="The Broad Institute Genome Sequencing Platform"/>
            <person name="Cuomo C."/>
            <person name="Litvintseva A."/>
            <person name="Chen Y."/>
            <person name="Heitman J."/>
            <person name="Sun S."/>
            <person name="Springer D."/>
            <person name="Dromer F."/>
            <person name="Young S.K."/>
            <person name="Zeng Q."/>
            <person name="Gargeya S."/>
            <person name="Fitzgerald M."/>
            <person name="Abouelleil A."/>
            <person name="Alvarado L."/>
            <person name="Berlin A.M."/>
            <person name="Chapman S.B."/>
            <person name="Dewar J."/>
            <person name="Goldberg J."/>
            <person name="Griggs A."/>
            <person name="Gujja S."/>
            <person name="Hansen M."/>
            <person name="Howarth C."/>
            <person name="Imamovic A."/>
            <person name="Larimer J."/>
            <person name="McCowan C."/>
            <person name="Murphy C."/>
            <person name="Pearson M."/>
            <person name="Priest M."/>
            <person name="Roberts A."/>
            <person name="Saif S."/>
            <person name="Shea T."/>
            <person name="Sykes S."/>
            <person name="Wortman J."/>
            <person name="Nusbaum C."/>
            <person name="Birren B."/>
        </authorList>
    </citation>
    <scope>NUCLEOTIDE SEQUENCE [LARGE SCALE GENOMIC DNA]</scope>
    <source>
        <strain evidence="1">CBS 10118</strain>
    </source>
</reference>
<dbReference type="Proteomes" id="UP000092730">
    <property type="component" value="Chromosome 5"/>
</dbReference>
<sequence length="96" mass="10406">MPNISNPSQPSTNGLITATYQAAPGQETPIEFMGKLLAQKECSRSGNPNTEFRCDLELEGGLSFTQGLLRRRALDSSKYSEAGSPSWGMEGSHIWA</sequence>
<evidence type="ECO:0000313" key="2">
    <source>
        <dbReference type="EMBL" id="WVW84579.1"/>
    </source>
</evidence>
<name>A0A1B9G0W1_9TREE</name>
<reference evidence="1" key="3">
    <citation type="submission" date="2014-01" db="EMBL/GenBank/DDBJ databases">
        <title>Evolution of pathogenesis and genome organization in the Tremellales.</title>
        <authorList>
            <person name="Cuomo C."/>
            <person name="Litvintseva A."/>
            <person name="Heitman J."/>
            <person name="Chen Y."/>
            <person name="Sun S."/>
            <person name="Springer D."/>
            <person name="Dromer F."/>
            <person name="Young S."/>
            <person name="Zeng Q."/>
            <person name="Chapman S."/>
            <person name="Gujja S."/>
            <person name="Saif S."/>
            <person name="Birren B."/>
        </authorList>
    </citation>
    <scope>NUCLEOTIDE SEQUENCE</scope>
    <source>
        <strain evidence="1">CBS 10118</strain>
    </source>
</reference>
<dbReference type="EMBL" id="KI894022">
    <property type="protein sequence ID" value="OCF24664.1"/>
    <property type="molecule type" value="Genomic_DNA"/>
</dbReference>
<evidence type="ECO:0000313" key="1">
    <source>
        <dbReference type="EMBL" id="OCF24664.1"/>
    </source>
</evidence>
<keyword evidence="3" id="KW-1185">Reference proteome</keyword>
<reference evidence="2" key="4">
    <citation type="submission" date="2024-02" db="EMBL/GenBank/DDBJ databases">
        <title>Comparative genomics of Cryptococcus and Kwoniella reveals pathogenesis evolution and contrasting modes of karyotype evolution via chromosome fusion or intercentromeric recombination.</title>
        <authorList>
            <person name="Coelho M.A."/>
            <person name="David-Palma M."/>
            <person name="Shea T."/>
            <person name="Bowers K."/>
            <person name="McGinley-Smith S."/>
            <person name="Mohammad A.W."/>
            <person name="Gnirke A."/>
            <person name="Yurkov A.M."/>
            <person name="Nowrousian M."/>
            <person name="Sun S."/>
            <person name="Cuomo C.A."/>
            <person name="Heitman J."/>
        </authorList>
    </citation>
    <scope>NUCLEOTIDE SEQUENCE</scope>
    <source>
        <strain evidence="2">CBS 10118</strain>
    </source>
</reference>
<dbReference type="RefSeq" id="XP_019045734.1">
    <property type="nucleotide sequence ID" value="XM_019192737.1"/>
</dbReference>
<dbReference type="KEGG" id="kbi:30210524"/>
<dbReference type="VEuPathDB" id="FungiDB:I302_06125"/>
<dbReference type="GeneID" id="30210524"/>
<dbReference type="AlphaFoldDB" id="A0A1B9G0W1"/>
<reference evidence="2" key="2">
    <citation type="submission" date="2013-07" db="EMBL/GenBank/DDBJ databases">
        <authorList>
            <consortium name="The Broad Institute Genome Sequencing Platform"/>
            <person name="Cuomo C."/>
            <person name="Litvintseva A."/>
            <person name="Chen Y."/>
            <person name="Heitman J."/>
            <person name="Sun S."/>
            <person name="Springer D."/>
            <person name="Dromer F."/>
            <person name="Young S.K."/>
            <person name="Zeng Q."/>
            <person name="Gargeya S."/>
            <person name="Fitzgerald M."/>
            <person name="Abouelleil A."/>
            <person name="Alvarado L."/>
            <person name="Berlin A.M."/>
            <person name="Chapman S.B."/>
            <person name="Dewar J."/>
            <person name="Goldberg J."/>
            <person name="Griggs A."/>
            <person name="Gujja S."/>
            <person name="Hansen M."/>
            <person name="Howarth C."/>
            <person name="Imamovic A."/>
            <person name="Larimer J."/>
            <person name="McCowan C."/>
            <person name="Murphy C."/>
            <person name="Pearson M."/>
            <person name="Priest M."/>
            <person name="Roberts A."/>
            <person name="Saif S."/>
            <person name="Shea T."/>
            <person name="Sykes S."/>
            <person name="Wortman J."/>
            <person name="Nusbaum C."/>
            <person name="Birren B."/>
        </authorList>
    </citation>
    <scope>NUCLEOTIDE SEQUENCE</scope>
    <source>
        <strain evidence="2">CBS 10118</strain>
    </source>
</reference>
<evidence type="ECO:0000313" key="3">
    <source>
        <dbReference type="Proteomes" id="UP000092730"/>
    </source>
</evidence>
<organism evidence="1">
    <name type="scientific">Kwoniella bestiolae CBS 10118</name>
    <dbReference type="NCBI Taxonomy" id="1296100"/>
    <lineage>
        <taxon>Eukaryota</taxon>
        <taxon>Fungi</taxon>
        <taxon>Dikarya</taxon>
        <taxon>Basidiomycota</taxon>
        <taxon>Agaricomycotina</taxon>
        <taxon>Tremellomycetes</taxon>
        <taxon>Tremellales</taxon>
        <taxon>Cryptococcaceae</taxon>
        <taxon>Kwoniella</taxon>
    </lineage>
</organism>
<accession>A0A1B9G0W1</accession>
<protein>
    <submittedName>
        <fullName evidence="1">Uncharacterized protein</fullName>
    </submittedName>
</protein>
<proteinExistence type="predicted"/>
<gene>
    <name evidence="1" type="ORF">I302_06125</name>
    <name evidence="2" type="ORF">I302_106613</name>
</gene>